<evidence type="ECO:0000256" key="1">
    <source>
        <dbReference type="SAM" id="MobiDB-lite"/>
    </source>
</evidence>
<proteinExistence type="predicted"/>
<sequence>MFQRWTLAVLGKVRGPGFSGEQSGNDGCGFFQGASPATDLRSGQLRG</sequence>
<dbReference type="EMBL" id="GGEC01005104">
    <property type="protein sequence ID" value="MBW85587.1"/>
    <property type="molecule type" value="Transcribed_RNA"/>
</dbReference>
<feature type="region of interest" description="Disordered" evidence="1">
    <location>
        <begin position="16"/>
        <end position="47"/>
    </location>
</feature>
<protein>
    <submittedName>
        <fullName evidence="2">Uncharacterized protein</fullName>
    </submittedName>
</protein>
<accession>A0A2P2IWL4</accession>
<organism evidence="2">
    <name type="scientific">Rhizophora mucronata</name>
    <name type="common">Asiatic mangrove</name>
    <dbReference type="NCBI Taxonomy" id="61149"/>
    <lineage>
        <taxon>Eukaryota</taxon>
        <taxon>Viridiplantae</taxon>
        <taxon>Streptophyta</taxon>
        <taxon>Embryophyta</taxon>
        <taxon>Tracheophyta</taxon>
        <taxon>Spermatophyta</taxon>
        <taxon>Magnoliopsida</taxon>
        <taxon>eudicotyledons</taxon>
        <taxon>Gunneridae</taxon>
        <taxon>Pentapetalae</taxon>
        <taxon>rosids</taxon>
        <taxon>fabids</taxon>
        <taxon>Malpighiales</taxon>
        <taxon>Rhizophoraceae</taxon>
        <taxon>Rhizophora</taxon>
    </lineage>
</organism>
<reference evidence="2" key="1">
    <citation type="submission" date="2018-02" db="EMBL/GenBank/DDBJ databases">
        <title>Rhizophora mucronata_Transcriptome.</title>
        <authorList>
            <person name="Meera S.P."/>
            <person name="Sreeshan A."/>
            <person name="Augustine A."/>
        </authorList>
    </citation>
    <scope>NUCLEOTIDE SEQUENCE</scope>
    <source>
        <tissue evidence="2">Leaf</tissue>
    </source>
</reference>
<dbReference type="AlphaFoldDB" id="A0A2P2IWL4"/>
<name>A0A2P2IWL4_RHIMU</name>
<evidence type="ECO:0000313" key="2">
    <source>
        <dbReference type="EMBL" id="MBW85587.1"/>
    </source>
</evidence>